<evidence type="ECO:0000313" key="3">
    <source>
        <dbReference type="Proteomes" id="UP001549257"/>
    </source>
</evidence>
<dbReference type="PANTHER" id="PTHR37017:SF11">
    <property type="entry name" value="ESTERASE_LIPASE_THIOESTERASE DOMAIN-CONTAINING PROTEIN"/>
    <property type="match status" value="1"/>
</dbReference>
<dbReference type="PANTHER" id="PTHR37017">
    <property type="entry name" value="AB HYDROLASE-1 DOMAIN-CONTAINING PROTEIN-RELATED"/>
    <property type="match status" value="1"/>
</dbReference>
<dbReference type="Gene3D" id="3.40.50.1820">
    <property type="entry name" value="alpha/beta hydrolase"/>
    <property type="match status" value="1"/>
</dbReference>
<evidence type="ECO:0000259" key="1">
    <source>
        <dbReference type="Pfam" id="PF12697"/>
    </source>
</evidence>
<evidence type="ECO:0000313" key="2">
    <source>
        <dbReference type="EMBL" id="MET4583214.1"/>
    </source>
</evidence>
<gene>
    <name evidence="2" type="ORF">ABIE21_002733</name>
</gene>
<dbReference type="Proteomes" id="UP001549257">
    <property type="component" value="Unassembled WGS sequence"/>
</dbReference>
<protein>
    <submittedName>
        <fullName evidence="2">Pimeloyl-ACP methyl ester carboxylesterase</fullName>
    </submittedName>
</protein>
<dbReference type="InterPro" id="IPR052897">
    <property type="entry name" value="Sec-Metab_Biosynth_Hydrolase"/>
</dbReference>
<dbReference type="InterPro" id="IPR000073">
    <property type="entry name" value="AB_hydrolase_1"/>
</dbReference>
<name>A0ABV2QQ92_9MICO</name>
<reference evidence="2 3" key="1">
    <citation type="submission" date="2024-06" db="EMBL/GenBank/DDBJ databases">
        <title>Sorghum-associated microbial communities from plants grown in Nebraska, USA.</title>
        <authorList>
            <person name="Schachtman D."/>
        </authorList>
    </citation>
    <scope>NUCLEOTIDE SEQUENCE [LARGE SCALE GENOMIC DNA]</scope>
    <source>
        <strain evidence="2 3">2857</strain>
    </source>
</reference>
<proteinExistence type="predicted"/>
<dbReference type="EMBL" id="JBEPSJ010000003">
    <property type="protein sequence ID" value="MET4583214.1"/>
    <property type="molecule type" value="Genomic_DNA"/>
</dbReference>
<organism evidence="2 3">
    <name type="scientific">Conyzicola nivalis</name>
    <dbReference type="NCBI Taxonomy" id="1477021"/>
    <lineage>
        <taxon>Bacteria</taxon>
        <taxon>Bacillati</taxon>
        <taxon>Actinomycetota</taxon>
        <taxon>Actinomycetes</taxon>
        <taxon>Micrococcales</taxon>
        <taxon>Microbacteriaceae</taxon>
        <taxon>Conyzicola</taxon>
    </lineage>
</organism>
<accession>A0ABV2QQ92</accession>
<feature type="domain" description="AB hydrolase-1" evidence="1">
    <location>
        <begin position="78"/>
        <end position="297"/>
    </location>
</feature>
<sequence length="307" mass="32014">MVLHRSINTFAPLIPLKKAVIMNIAKSSSRFSFGRKAAIVAASSVVAVLALAGCSTAATPAAEDTAAAASASSPKPTIVMVHGAWSDASPFNAVRDILSDDGYTVVNFANPLRSLAGDTDYLASFLETRTTGPVVLVGHSYGGALIGGAALSDPDVKSLVYLNAFVPEEGETILELSSKAGPVDAEALFDQAPFTGDHNVDLYLKKDAFAGGFTNGLSDQQTATYFASQRPITFAALNEPAAADQAWKTLPSWYVAGTEDHSIDISTQLFMAERAGSTLTEVKSGHLSMVAEPKKVAGVIKDAATTK</sequence>
<comment type="caution">
    <text evidence="2">The sequence shown here is derived from an EMBL/GenBank/DDBJ whole genome shotgun (WGS) entry which is preliminary data.</text>
</comment>
<dbReference type="Pfam" id="PF12697">
    <property type="entry name" value="Abhydrolase_6"/>
    <property type="match status" value="1"/>
</dbReference>
<dbReference type="InterPro" id="IPR029058">
    <property type="entry name" value="AB_hydrolase_fold"/>
</dbReference>
<dbReference type="SUPFAM" id="SSF53474">
    <property type="entry name" value="alpha/beta-Hydrolases"/>
    <property type="match status" value="1"/>
</dbReference>
<keyword evidence="3" id="KW-1185">Reference proteome</keyword>